<dbReference type="STRING" id="106549.A0A540KRK4"/>
<dbReference type="Proteomes" id="UP000315295">
    <property type="component" value="Unassembled WGS sequence"/>
</dbReference>
<dbReference type="AlphaFoldDB" id="A0A540KRK4"/>
<sequence length="68" mass="7726">MTMKVVQRLTGILNTDAQSSSRQRPRVPGLQRDIEVLKAELLKFISELGIENMQEEAVFMLQLLANPE</sequence>
<dbReference type="EMBL" id="VIEB01001007">
    <property type="protein sequence ID" value="TQD76861.1"/>
    <property type="molecule type" value="Genomic_DNA"/>
</dbReference>
<comment type="caution">
    <text evidence="1">The sequence shown here is derived from an EMBL/GenBank/DDBJ whole genome shotgun (WGS) entry which is preliminary data.</text>
</comment>
<protein>
    <submittedName>
        <fullName evidence="1">Uncharacterized protein</fullName>
    </submittedName>
</protein>
<evidence type="ECO:0000313" key="1">
    <source>
        <dbReference type="EMBL" id="TQD76861.1"/>
    </source>
</evidence>
<proteinExistence type="predicted"/>
<gene>
    <name evidence="1" type="ORF">C1H46_037601</name>
</gene>
<evidence type="ECO:0000313" key="2">
    <source>
        <dbReference type="Proteomes" id="UP000315295"/>
    </source>
</evidence>
<accession>A0A540KRK4</accession>
<organism evidence="1 2">
    <name type="scientific">Malus baccata</name>
    <name type="common">Siberian crab apple</name>
    <name type="synonym">Pyrus baccata</name>
    <dbReference type="NCBI Taxonomy" id="106549"/>
    <lineage>
        <taxon>Eukaryota</taxon>
        <taxon>Viridiplantae</taxon>
        <taxon>Streptophyta</taxon>
        <taxon>Embryophyta</taxon>
        <taxon>Tracheophyta</taxon>
        <taxon>Spermatophyta</taxon>
        <taxon>Magnoliopsida</taxon>
        <taxon>eudicotyledons</taxon>
        <taxon>Gunneridae</taxon>
        <taxon>Pentapetalae</taxon>
        <taxon>rosids</taxon>
        <taxon>fabids</taxon>
        <taxon>Rosales</taxon>
        <taxon>Rosaceae</taxon>
        <taxon>Amygdaloideae</taxon>
        <taxon>Maleae</taxon>
        <taxon>Malus</taxon>
    </lineage>
</organism>
<reference evidence="1 2" key="1">
    <citation type="journal article" date="2019" name="G3 (Bethesda)">
        <title>Sequencing of a Wild Apple (Malus baccata) Genome Unravels the Differences Between Cultivated and Wild Apple Species Regarding Disease Resistance and Cold Tolerance.</title>
        <authorList>
            <person name="Chen X."/>
        </authorList>
    </citation>
    <scope>NUCLEOTIDE SEQUENCE [LARGE SCALE GENOMIC DNA]</scope>
    <source>
        <strain evidence="2">cv. Shandingzi</strain>
        <tissue evidence="1">Leaves</tissue>
    </source>
</reference>
<keyword evidence="2" id="KW-1185">Reference proteome</keyword>
<name>A0A540KRK4_MALBA</name>